<evidence type="ECO:0000259" key="4">
    <source>
        <dbReference type="PROSITE" id="PS50011"/>
    </source>
</evidence>
<evidence type="ECO:0000313" key="5">
    <source>
        <dbReference type="EMBL" id="JAS46798.1"/>
    </source>
</evidence>
<dbReference type="Pfam" id="PF00069">
    <property type="entry name" value="Pkinase"/>
    <property type="match status" value="1"/>
</dbReference>
<name>A0A1B6F977_9HEMI</name>
<proteinExistence type="predicted"/>
<sequence>MTREDPATENRVVRVGNYRFTGKTLGKGSFATVEEAVHIRLKVKVSVKNINLLKCNAYVLKHLKREASVLHQLAHPNILRLFETMMYGNYYCLVAEIVRGGNLCSYVQQQRNKQLDEKTNRKLSRQITSALGYLHGKGIVHRDLKLENIMLDSRKENIKLVDFGLSNSWESESPLKTLCGSPEYSAPELFVTGTNYGPEVDMWALGVVIYAMAVGRLPFPDASSLMRTQEKRTKFLTSINSGLSKHHINIITGYSPEFISLLHGLVNPQSDERLTVKEALADPWLSNNNRWSTAQYDSLDAYDLGKVSRKVCCLLDITDDCLRNELQNRPFGEVAGVYNIMVHEQSRPKMEDTINFVTRRSCKSSSLIDTFNQRYGQGHHDNNSSNYKICVVGATHKLNEVVKGRKPTPQSFYTSTTSSSERTSQRSCDSRKIYNSDINMAGGDCSSIPRIGPFKGIKANFPHDTVPCKQSQELMTSRYRFKERSKILHQPILPSKLKLKSPMCKVIADVQQSGTKG</sequence>
<dbReference type="SUPFAM" id="SSF56112">
    <property type="entry name" value="Protein kinase-like (PK-like)"/>
    <property type="match status" value="1"/>
</dbReference>
<evidence type="ECO:0000256" key="3">
    <source>
        <dbReference type="SAM" id="MobiDB-lite"/>
    </source>
</evidence>
<evidence type="ECO:0000256" key="2">
    <source>
        <dbReference type="ARBA" id="ARBA00022840"/>
    </source>
</evidence>
<dbReference type="PROSITE" id="PS00108">
    <property type="entry name" value="PROTEIN_KINASE_ST"/>
    <property type="match status" value="1"/>
</dbReference>
<dbReference type="PROSITE" id="PS50011">
    <property type="entry name" value="PROTEIN_KINASE_DOM"/>
    <property type="match status" value="1"/>
</dbReference>
<dbReference type="FunFam" id="1.10.510.10:FF:000571">
    <property type="entry name" value="Maternal embryonic leucine zipper kinase"/>
    <property type="match status" value="1"/>
</dbReference>
<keyword evidence="1" id="KW-0547">Nucleotide-binding</keyword>
<accession>A0A1B6F977</accession>
<organism evidence="5">
    <name type="scientific">Cuerna arida</name>
    <dbReference type="NCBI Taxonomy" id="1464854"/>
    <lineage>
        <taxon>Eukaryota</taxon>
        <taxon>Metazoa</taxon>
        <taxon>Ecdysozoa</taxon>
        <taxon>Arthropoda</taxon>
        <taxon>Hexapoda</taxon>
        <taxon>Insecta</taxon>
        <taxon>Pterygota</taxon>
        <taxon>Neoptera</taxon>
        <taxon>Paraneoptera</taxon>
        <taxon>Hemiptera</taxon>
        <taxon>Auchenorrhyncha</taxon>
        <taxon>Membracoidea</taxon>
        <taxon>Cicadellidae</taxon>
        <taxon>Cicadellinae</taxon>
        <taxon>Proconiini</taxon>
        <taxon>Cuerna</taxon>
    </lineage>
</organism>
<dbReference type="EMBL" id="GECZ01022971">
    <property type="protein sequence ID" value="JAS46798.1"/>
    <property type="molecule type" value="Transcribed_RNA"/>
</dbReference>
<dbReference type="PANTHER" id="PTHR24346:SF79">
    <property type="entry name" value="PROTEIN KINASE DOMAIN-CONTAINING PROTEIN"/>
    <property type="match status" value="1"/>
</dbReference>
<dbReference type="InterPro" id="IPR008271">
    <property type="entry name" value="Ser/Thr_kinase_AS"/>
</dbReference>
<feature type="domain" description="Protein kinase" evidence="4">
    <location>
        <begin position="19"/>
        <end position="285"/>
    </location>
</feature>
<dbReference type="Gene3D" id="1.10.510.10">
    <property type="entry name" value="Transferase(Phosphotransferase) domain 1"/>
    <property type="match status" value="1"/>
</dbReference>
<reference evidence="5" key="1">
    <citation type="submission" date="2015-11" db="EMBL/GenBank/DDBJ databases">
        <title>De novo transcriptome assembly of four potential Pierce s Disease insect vectors from Arizona vineyards.</title>
        <authorList>
            <person name="Tassone E.E."/>
        </authorList>
    </citation>
    <scope>NUCLEOTIDE SEQUENCE</scope>
</reference>
<dbReference type="PANTHER" id="PTHR24346">
    <property type="entry name" value="MAP/MICROTUBULE AFFINITY-REGULATING KINASE"/>
    <property type="match status" value="1"/>
</dbReference>
<dbReference type="GO" id="GO:0005524">
    <property type="term" value="F:ATP binding"/>
    <property type="evidence" value="ECO:0007669"/>
    <property type="project" value="UniProtKB-KW"/>
</dbReference>
<dbReference type="GO" id="GO:0004674">
    <property type="term" value="F:protein serine/threonine kinase activity"/>
    <property type="evidence" value="ECO:0007669"/>
    <property type="project" value="TreeGrafter"/>
</dbReference>
<protein>
    <recommendedName>
        <fullName evidence="4">Protein kinase domain-containing protein</fullName>
    </recommendedName>
</protein>
<evidence type="ECO:0000256" key="1">
    <source>
        <dbReference type="ARBA" id="ARBA00022741"/>
    </source>
</evidence>
<dbReference type="InterPro" id="IPR011009">
    <property type="entry name" value="Kinase-like_dom_sf"/>
</dbReference>
<dbReference type="SMART" id="SM00220">
    <property type="entry name" value="S_TKc"/>
    <property type="match status" value="1"/>
</dbReference>
<dbReference type="GO" id="GO:0005737">
    <property type="term" value="C:cytoplasm"/>
    <property type="evidence" value="ECO:0007669"/>
    <property type="project" value="TreeGrafter"/>
</dbReference>
<feature type="compositionally biased region" description="Low complexity" evidence="3">
    <location>
        <begin position="407"/>
        <end position="427"/>
    </location>
</feature>
<feature type="region of interest" description="Disordered" evidence="3">
    <location>
        <begin position="405"/>
        <end position="427"/>
    </location>
</feature>
<dbReference type="AlphaFoldDB" id="A0A1B6F977"/>
<keyword evidence="2" id="KW-0067">ATP-binding</keyword>
<dbReference type="GO" id="GO:0035556">
    <property type="term" value="P:intracellular signal transduction"/>
    <property type="evidence" value="ECO:0007669"/>
    <property type="project" value="TreeGrafter"/>
</dbReference>
<gene>
    <name evidence="5" type="ORF">g.11232</name>
</gene>
<dbReference type="InterPro" id="IPR000719">
    <property type="entry name" value="Prot_kinase_dom"/>
</dbReference>